<proteinExistence type="predicted"/>
<gene>
    <name evidence="1" type="ORF">TNIN_165711</name>
</gene>
<protein>
    <submittedName>
        <fullName evidence="1">Uncharacterized protein</fullName>
    </submittedName>
</protein>
<reference evidence="1" key="1">
    <citation type="submission" date="2020-08" db="EMBL/GenBank/DDBJ databases">
        <title>Multicomponent nature underlies the extraordinary mechanical properties of spider dragline silk.</title>
        <authorList>
            <person name="Kono N."/>
            <person name="Nakamura H."/>
            <person name="Mori M."/>
            <person name="Yoshida Y."/>
            <person name="Ohtoshi R."/>
            <person name="Malay A.D."/>
            <person name="Moran D.A.P."/>
            <person name="Tomita M."/>
            <person name="Numata K."/>
            <person name="Arakawa K."/>
        </authorList>
    </citation>
    <scope>NUCLEOTIDE SEQUENCE</scope>
</reference>
<name>A0A8X6WW21_9ARAC</name>
<accession>A0A8X6WW21</accession>
<sequence length="98" mass="11310">METLIEKGPGKRSASFSSKNHRNCNICHIARLISICWCRMNPPTGIRIHVWQLIVRLHHWDSEDAFFGTRISGIKTVWLNINQQNMNKSSVVYAMSLD</sequence>
<evidence type="ECO:0000313" key="2">
    <source>
        <dbReference type="Proteomes" id="UP000886998"/>
    </source>
</evidence>
<dbReference type="AlphaFoldDB" id="A0A8X6WW21"/>
<organism evidence="1 2">
    <name type="scientific">Trichonephila inaurata madagascariensis</name>
    <dbReference type="NCBI Taxonomy" id="2747483"/>
    <lineage>
        <taxon>Eukaryota</taxon>
        <taxon>Metazoa</taxon>
        <taxon>Ecdysozoa</taxon>
        <taxon>Arthropoda</taxon>
        <taxon>Chelicerata</taxon>
        <taxon>Arachnida</taxon>
        <taxon>Araneae</taxon>
        <taxon>Araneomorphae</taxon>
        <taxon>Entelegynae</taxon>
        <taxon>Araneoidea</taxon>
        <taxon>Nephilidae</taxon>
        <taxon>Trichonephila</taxon>
        <taxon>Trichonephila inaurata</taxon>
    </lineage>
</organism>
<dbReference type="Proteomes" id="UP000886998">
    <property type="component" value="Unassembled WGS sequence"/>
</dbReference>
<evidence type="ECO:0000313" key="1">
    <source>
        <dbReference type="EMBL" id="GFY41785.1"/>
    </source>
</evidence>
<keyword evidence="2" id="KW-1185">Reference proteome</keyword>
<dbReference type="EMBL" id="BMAV01002669">
    <property type="protein sequence ID" value="GFY41785.1"/>
    <property type="molecule type" value="Genomic_DNA"/>
</dbReference>
<comment type="caution">
    <text evidence="1">The sequence shown here is derived from an EMBL/GenBank/DDBJ whole genome shotgun (WGS) entry which is preliminary data.</text>
</comment>